<name>A0ABR0ITD7_9PEZI</name>
<dbReference type="EC" id="2.7.11.1" evidence="1"/>
<protein>
    <submittedName>
        <fullName evidence="1">Protein kinase</fullName>
        <ecNumber evidence="1">2.7.11.1</ecNumber>
    </submittedName>
</protein>
<evidence type="ECO:0000313" key="2">
    <source>
        <dbReference type="Proteomes" id="UP001357485"/>
    </source>
</evidence>
<proteinExistence type="predicted"/>
<gene>
    <name evidence="1" type="primary">CLA4_2</name>
    <name evidence="1" type="ORF">LTR16_012737</name>
</gene>
<accession>A0ABR0ITD7</accession>
<dbReference type="SUPFAM" id="SSF50729">
    <property type="entry name" value="PH domain-like"/>
    <property type="match status" value="1"/>
</dbReference>
<keyword evidence="2" id="KW-1185">Reference proteome</keyword>
<dbReference type="InterPro" id="IPR011993">
    <property type="entry name" value="PH-like_dom_sf"/>
</dbReference>
<dbReference type="Proteomes" id="UP001357485">
    <property type="component" value="Unassembled WGS sequence"/>
</dbReference>
<dbReference type="Gene3D" id="2.30.29.30">
    <property type="entry name" value="Pleckstrin-homology domain (PH domain)/Phosphotyrosine-binding domain (PTB)"/>
    <property type="match status" value="1"/>
</dbReference>
<comment type="caution">
    <text evidence="1">The sequence shown here is derived from an EMBL/GenBank/DDBJ whole genome shotgun (WGS) entry which is preliminary data.</text>
</comment>
<reference evidence="1 2" key="1">
    <citation type="submission" date="2023-08" db="EMBL/GenBank/DDBJ databases">
        <title>Black Yeasts Isolated from many extreme environments.</title>
        <authorList>
            <person name="Coleine C."/>
            <person name="Stajich J.E."/>
            <person name="Selbmann L."/>
        </authorList>
    </citation>
    <scope>NUCLEOTIDE SEQUENCE [LARGE SCALE GENOMIC DNA]</scope>
    <source>
        <strain evidence="1 2">CCFEE 536</strain>
    </source>
</reference>
<feature type="non-terminal residue" evidence="1">
    <location>
        <position position="83"/>
    </location>
</feature>
<dbReference type="GO" id="GO:0004674">
    <property type="term" value="F:protein serine/threonine kinase activity"/>
    <property type="evidence" value="ECO:0007669"/>
    <property type="project" value="UniProtKB-EC"/>
</dbReference>
<evidence type="ECO:0000313" key="1">
    <source>
        <dbReference type="EMBL" id="KAK5018783.1"/>
    </source>
</evidence>
<sequence>MKGVFWSEKWLVLREYQLDFLKNNNSSKVSFSIPLRDVIHITRSENYPNSFELTRSVGSASATSPARGGPQKLIICKFEDENE</sequence>
<keyword evidence="1" id="KW-0418">Kinase</keyword>
<keyword evidence="1" id="KW-0808">Transferase</keyword>
<organism evidence="1 2">
    <name type="scientific">Cryomyces antarcticus</name>
    <dbReference type="NCBI Taxonomy" id="329879"/>
    <lineage>
        <taxon>Eukaryota</taxon>
        <taxon>Fungi</taxon>
        <taxon>Dikarya</taxon>
        <taxon>Ascomycota</taxon>
        <taxon>Pezizomycotina</taxon>
        <taxon>Dothideomycetes</taxon>
        <taxon>Dothideomycetes incertae sedis</taxon>
        <taxon>Cryomyces</taxon>
    </lineage>
</organism>
<dbReference type="EMBL" id="JAVRRA010029879">
    <property type="protein sequence ID" value="KAK5018783.1"/>
    <property type="molecule type" value="Genomic_DNA"/>
</dbReference>